<feature type="domain" description="Aminoglycoside phosphotransferase" evidence="1">
    <location>
        <begin position="30"/>
        <end position="259"/>
    </location>
</feature>
<keyword evidence="2" id="KW-0418">Kinase</keyword>
<accession>A0AAW2ZCE8</accession>
<dbReference type="PANTHER" id="PTHR21310">
    <property type="entry name" value="AMINOGLYCOSIDE PHOSPHOTRANSFERASE-RELATED-RELATED"/>
    <property type="match status" value="1"/>
</dbReference>
<dbReference type="InterPro" id="IPR051678">
    <property type="entry name" value="AGP_Transferase"/>
</dbReference>
<name>A0AAW2ZCE8_9EUKA</name>
<proteinExistence type="predicted"/>
<dbReference type="GO" id="GO:0016301">
    <property type="term" value="F:kinase activity"/>
    <property type="evidence" value="ECO:0007669"/>
    <property type="project" value="UniProtKB-KW"/>
</dbReference>
<dbReference type="Proteomes" id="UP001431209">
    <property type="component" value="Unassembled WGS sequence"/>
</dbReference>
<keyword evidence="2" id="KW-0808">Transferase</keyword>
<evidence type="ECO:0000259" key="1">
    <source>
        <dbReference type="Pfam" id="PF01636"/>
    </source>
</evidence>
<dbReference type="Gene3D" id="3.30.200.20">
    <property type="entry name" value="Phosphorylase Kinase, domain 1"/>
    <property type="match status" value="1"/>
</dbReference>
<dbReference type="Pfam" id="PF01636">
    <property type="entry name" value="APH"/>
    <property type="match status" value="1"/>
</dbReference>
<reference evidence="2 3" key="1">
    <citation type="submission" date="2024-03" db="EMBL/GenBank/DDBJ databases">
        <title>The Acrasis kona genome and developmental transcriptomes reveal deep origins of eukaryotic multicellular pathways.</title>
        <authorList>
            <person name="Sheikh S."/>
            <person name="Fu C.-J."/>
            <person name="Brown M.W."/>
            <person name="Baldauf S.L."/>
        </authorList>
    </citation>
    <scope>NUCLEOTIDE SEQUENCE [LARGE SCALE GENOMIC DNA]</scope>
    <source>
        <strain evidence="2 3">ATCC MYA-3509</strain>
    </source>
</reference>
<dbReference type="AlphaFoldDB" id="A0AAW2ZCE8"/>
<dbReference type="InterPro" id="IPR002575">
    <property type="entry name" value="Aminoglycoside_PTrfase"/>
</dbReference>
<organism evidence="2 3">
    <name type="scientific">Acrasis kona</name>
    <dbReference type="NCBI Taxonomy" id="1008807"/>
    <lineage>
        <taxon>Eukaryota</taxon>
        <taxon>Discoba</taxon>
        <taxon>Heterolobosea</taxon>
        <taxon>Tetramitia</taxon>
        <taxon>Eutetramitia</taxon>
        <taxon>Acrasidae</taxon>
        <taxon>Acrasis</taxon>
    </lineage>
</organism>
<dbReference type="InterPro" id="IPR011009">
    <property type="entry name" value="Kinase-like_dom_sf"/>
</dbReference>
<dbReference type="Gene3D" id="3.90.1200.10">
    <property type="match status" value="1"/>
</dbReference>
<keyword evidence="3" id="KW-1185">Reference proteome</keyword>
<dbReference type="PANTHER" id="PTHR21310:SF15">
    <property type="entry name" value="AMINOGLYCOSIDE PHOSPHOTRANSFERASE DOMAIN-CONTAINING PROTEIN"/>
    <property type="match status" value="1"/>
</dbReference>
<gene>
    <name evidence="2" type="ORF">AKO1_012004</name>
</gene>
<protein>
    <submittedName>
        <fullName evidence="2">Dual specificity tyrosine-phosphorylation-regulated kinase</fullName>
    </submittedName>
</protein>
<evidence type="ECO:0000313" key="3">
    <source>
        <dbReference type="Proteomes" id="UP001431209"/>
    </source>
</evidence>
<dbReference type="EMBL" id="JAOPGA020001235">
    <property type="protein sequence ID" value="KAL0486411.1"/>
    <property type="molecule type" value="Genomic_DNA"/>
</dbReference>
<comment type="caution">
    <text evidence="2">The sequence shown here is derived from an EMBL/GenBank/DDBJ whole genome shotgun (WGS) entry which is preliminary data.</text>
</comment>
<dbReference type="SUPFAM" id="SSF56112">
    <property type="entry name" value="Protein kinase-like (PK-like)"/>
    <property type="match status" value="1"/>
</dbReference>
<sequence>MNKHEISVLSSDVDKILSNAKIPYTTFNFSLIDNGVYNPVYKIEVEHMGEITNLILKITNPKWKFDKTTNESAIIDFLSKHTNIPAPKLYSFDNTGTVFGHEFILMQQIPGIPLSDIYSELDFDQRKPYLDQLAKIFADIQKININVGSQTFGCFSRISPVSNKPHHFTADMIPNVYNKMGPYDNYVDYQISMIECHLEDLLNSKFASFVERFEKYIQIINKKKQNKNESLKLVHLDLAPKNIMVDSLNKNITGIIDWEWGMLSVFDEDWRKFLEIFPSIGELRRLEPGSEEQDNNTIKNKALWKGEQERLYVLNCIKELINVPDQELYESRRDDFYVARYSLNMALCSGWYDNPEQLNQYELLLRKKTDQLLNKYGI</sequence>
<evidence type="ECO:0000313" key="2">
    <source>
        <dbReference type="EMBL" id="KAL0486411.1"/>
    </source>
</evidence>